<name>A0A382R2P8_9ZZZZ</name>
<evidence type="ECO:0000313" key="1">
    <source>
        <dbReference type="EMBL" id="SVC91348.1"/>
    </source>
</evidence>
<gene>
    <name evidence="1" type="ORF">METZ01_LOCUS344202</name>
</gene>
<accession>A0A382R2P8</accession>
<reference evidence="1" key="1">
    <citation type="submission" date="2018-05" db="EMBL/GenBank/DDBJ databases">
        <authorList>
            <person name="Lanie J.A."/>
            <person name="Ng W.-L."/>
            <person name="Kazmierczak K.M."/>
            <person name="Andrzejewski T.M."/>
            <person name="Davidsen T.M."/>
            <person name="Wayne K.J."/>
            <person name="Tettelin H."/>
            <person name="Glass J.I."/>
            <person name="Rusch D."/>
            <person name="Podicherti R."/>
            <person name="Tsui H.-C.T."/>
            <person name="Winkler M.E."/>
        </authorList>
    </citation>
    <scope>NUCLEOTIDE SEQUENCE</scope>
</reference>
<dbReference type="EMBL" id="UINC01118305">
    <property type="protein sequence ID" value="SVC91348.1"/>
    <property type="molecule type" value="Genomic_DNA"/>
</dbReference>
<sequence>MIKVHLMARSLVGDREHFQVIGAILQA</sequence>
<dbReference type="AlphaFoldDB" id="A0A382R2P8"/>
<proteinExistence type="predicted"/>
<organism evidence="1">
    <name type="scientific">marine metagenome</name>
    <dbReference type="NCBI Taxonomy" id="408172"/>
    <lineage>
        <taxon>unclassified sequences</taxon>
        <taxon>metagenomes</taxon>
        <taxon>ecological metagenomes</taxon>
    </lineage>
</organism>
<protein>
    <submittedName>
        <fullName evidence="1">Uncharacterized protein</fullName>
    </submittedName>
</protein>